<feature type="compositionally biased region" description="Basic residues" evidence="1">
    <location>
        <begin position="21"/>
        <end position="39"/>
    </location>
</feature>
<dbReference type="EMBL" id="BARU01036638">
    <property type="protein sequence ID" value="GAH79305.1"/>
    <property type="molecule type" value="Genomic_DNA"/>
</dbReference>
<proteinExistence type="predicted"/>
<dbReference type="AlphaFoldDB" id="X1JCR4"/>
<feature type="region of interest" description="Disordered" evidence="1">
    <location>
        <begin position="1"/>
        <end position="49"/>
    </location>
</feature>
<evidence type="ECO:0000313" key="2">
    <source>
        <dbReference type="EMBL" id="GAH79305.1"/>
    </source>
</evidence>
<organism evidence="2">
    <name type="scientific">marine sediment metagenome</name>
    <dbReference type="NCBI Taxonomy" id="412755"/>
    <lineage>
        <taxon>unclassified sequences</taxon>
        <taxon>metagenomes</taxon>
        <taxon>ecological metagenomes</taxon>
    </lineage>
</organism>
<sequence>MLEVNEKDRNQKGNEDEVLQKRKKKRKGETRGRVTKKGKEKKDPGQCFH</sequence>
<gene>
    <name evidence="2" type="ORF">S03H2_57183</name>
</gene>
<evidence type="ECO:0000256" key="1">
    <source>
        <dbReference type="SAM" id="MobiDB-lite"/>
    </source>
</evidence>
<feature type="compositionally biased region" description="Basic and acidic residues" evidence="1">
    <location>
        <begin position="40"/>
        <end position="49"/>
    </location>
</feature>
<feature type="compositionally biased region" description="Basic and acidic residues" evidence="1">
    <location>
        <begin position="1"/>
        <end position="20"/>
    </location>
</feature>
<protein>
    <submittedName>
        <fullName evidence="2">Uncharacterized protein</fullName>
    </submittedName>
</protein>
<reference evidence="2" key="1">
    <citation type="journal article" date="2014" name="Front. Microbiol.">
        <title>High frequency of phylogenetically diverse reductive dehalogenase-homologous genes in deep subseafloor sedimentary metagenomes.</title>
        <authorList>
            <person name="Kawai M."/>
            <person name="Futagami T."/>
            <person name="Toyoda A."/>
            <person name="Takaki Y."/>
            <person name="Nishi S."/>
            <person name="Hori S."/>
            <person name="Arai W."/>
            <person name="Tsubouchi T."/>
            <person name="Morono Y."/>
            <person name="Uchiyama I."/>
            <person name="Ito T."/>
            <person name="Fujiyama A."/>
            <person name="Inagaki F."/>
            <person name="Takami H."/>
        </authorList>
    </citation>
    <scope>NUCLEOTIDE SEQUENCE</scope>
    <source>
        <strain evidence="2">Expedition CK06-06</strain>
    </source>
</reference>
<accession>X1JCR4</accession>
<feature type="non-terminal residue" evidence="2">
    <location>
        <position position="49"/>
    </location>
</feature>
<comment type="caution">
    <text evidence="2">The sequence shown here is derived from an EMBL/GenBank/DDBJ whole genome shotgun (WGS) entry which is preliminary data.</text>
</comment>
<name>X1JCR4_9ZZZZ</name>